<sequence length="327" mass="37196">MYARNQGHLYFYDEHRQELLTHTLGGPVASTRRRSTHGIFPGGFPESFVPISLDSLYFLNRDGDLLVLCDSAGARRGQWPRSAPLASGATNYFWHTGLSGLHAQGRYVLMQQSINGGDVFTNETARKKYYAAPFGILLDTRTNRAVNNLGRIPATINSANTQYTFYGQTAISSAGHFLFTYPYSEDVWAYRPDGTYQKKQVSAAAFVAPRPYPADSLSDDKYSIWYTYNQFRFVDLIADPYHHVNYRILQHPSRVTFQDGLRVVTPPAAWTLVVFDNDLRTLGEVSFPIRLDKNVVLPTPQGLLIKKKHDLKSDWEFELYQLPLPKR</sequence>
<gene>
    <name evidence="1" type="ORF">GCM10023186_18140</name>
</gene>
<name>A0ABP8IY96_9BACT</name>
<comment type="caution">
    <text evidence="1">The sequence shown here is derived from an EMBL/GenBank/DDBJ whole genome shotgun (WGS) entry which is preliminary data.</text>
</comment>
<protein>
    <submittedName>
        <fullName evidence="1">Uncharacterized protein</fullName>
    </submittedName>
</protein>
<dbReference type="Proteomes" id="UP001500454">
    <property type="component" value="Unassembled WGS sequence"/>
</dbReference>
<organism evidence="1 2">
    <name type="scientific">Hymenobacter koreensis</name>
    <dbReference type="NCBI Taxonomy" id="1084523"/>
    <lineage>
        <taxon>Bacteria</taxon>
        <taxon>Pseudomonadati</taxon>
        <taxon>Bacteroidota</taxon>
        <taxon>Cytophagia</taxon>
        <taxon>Cytophagales</taxon>
        <taxon>Hymenobacteraceae</taxon>
        <taxon>Hymenobacter</taxon>
    </lineage>
</organism>
<keyword evidence="2" id="KW-1185">Reference proteome</keyword>
<evidence type="ECO:0000313" key="1">
    <source>
        <dbReference type="EMBL" id="GAA4380117.1"/>
    </source>
</evidence>
<dbReference type="EMBL" id="BAABHA010000004">
    <property type="protein sequence ID" value="GAA4380117.1"/>
    <property type="molecule type" value="Genomic_DNA"/>
</dbReference>
<reference evidence="2" key="1">
    <citation type="journal article" date="2019" name="Int. J. Syst. Evol. Microbiol.">
        <title>The Global Catalogue of Microorganisms (GCM) 10K type strain sequencing project: providing services to taxonomists for standard genome sequencing and annotation.</title>
        <authorList>
            <consortium name="The Broad Institute Genomics Platform"/>
            <consortium name="The Broad Institute Genome Sequencing Center for Infectious Disease"/>
            <person name="Wu L."/>
            <person name="Ma J."/>
        </authorList>
    </citation>
    <scope>NUCLEOTIDE SEQUENCE [LARGE SCALE GENOMIC DNA]</scope>
    <source>
        <strain evidence="2">JCM 17924</strain>
    </source>
</reference>
<proteinExistence type="predicted"/>
<evidence type="ECO:0000313" key="2">
    <source>
        <dbReference type="Proteomes" id="UP001500454"/>
    </source>
</evidence>
<accession>A0ABP8IY96</accession>